<keyword evidence="2" id="KW-1185">Reference proteome</keyword>
<organism evidence="1 2">
    <name type="scientific">Belliella calami</name>
    <dbReference type="NCBI Taxonomy" id="2923436"/>
    <lineage>
        <taxon>Bacteria</taxon>
        <taxon>Pseudomonadati</taxon>
        <taxon>Bacteroidota</taxon>
        <taxon>Cytophagia</taxon>
        <taxon>Cytophagales</taxon>
        <taxon>Cyclobacteriaceae</taxon>
        <taxon>Belliella</taxon>
    </lineage>
</organism>
<gene>
    <name evidence="1" type="ORF">MM236_01955</name>
</gene>
<proteinExistence type="predicted"/>
<dbReference type="GO" id="GO:0006508">
    <property type="term" value="P:proteolysis"/>
    <property type="evidence" value="ECO:0007669"/>
    <property type="project" value="UniProtKB-KW"/>
</dbReference>
<dbReference type="SUPFAM" id="SSF50494">
    <property type="entry name" value="Trypsin-like serine proteases"/>
    <property type="match status" value="1"/>
</dbReference>
<accession>A0ABS9UJC9</accession>
<dbReference type="Proteomes" id="UP001165488">
    <property type="component" value="Unassembled WGS sequence"/>
</dbReference>
<dbReference type="Pfam" id="PF13365">
    <property type="entry name" value="Trypsin_2"/>
    <property type="match status" value="1"/>
</dbReference>
<keyword evidence="1" id="KW-0378">Hydrolase</keyword>
<sequence>MKKELADILSVFNQVIKDLSELEAADDLVYYTCQITGNNSTLNSFTLLVAKIQENDNDKKMLVAEMSKQLSIFMYSYAKRRLSFFYPNPSAETQEEFYNQPIQIINKILQFGLRNGRTPIPDNNPIYNAFGISHQFPELKEDFKNCLLLLYRNIILQNVFIPIHDISLLPIIAKSKNGKYDTEKLFKNIYVIESESGMKQGTAFHIMDIGIITCDHCIRDGNSNEILEDIKIYRGDNFAQKFPCHVTKSNKDIDLALLKIPEELKGEFGLEIGSSVHLEQLQKINVAGFPNYNFGDNGVFSPGIIVGFRTYSGIRHLLVNSPLISGNSGGPVFDENSKVIGIAVTGADKMSKAHETEKHGVIPIEALSEIQNYC</sequence>
<protein>
    <submittedName>
        <fullName evidence="1">Serine protease</fullName>
    </submittedName>
</protein>
<reference evidence="1" key="1">
    <citation type="submission" date="2022-03" db="EMBL/GenBank/DDBJ databases">
        <title>De novo assembled genomes of Belliella spp. (Cyclobacteriaceae) strains.</title>
        <authorList>
            <person name="Szabo A."/>
            <person name="Korponai K."/>
            <person name="Felfoldi T."/>
        </authorList>
    </citation>
    <scope>NUCLEOTIDE SEQUENCE</scope>
    <source>
        <strain evidence="1">DSM 107340</strain>
    </source>
</reference>
<name>A0ABS9UJC9_9BACT</name>
<dbReference type="InterPro" id="IPR043504">
    <property type="entry name" value="Peptidase_S1_PA_chymotrypsin"/>
</dbReference>
<dbReference type="Gene3D" id="2.40.10.10">
    <property type="entry name" value="Trypsin-like serine proteases"/>
    <property type="match status" value="2"/>
</dbReference>
<dbReference type="RefSeq" id="WP_241273247.1">
    <property type="nucleotide sequence ID" value="NZ_JAKZGS010000001.1"/>
</dbReference>
<evidence type="ECO:0000313" key="1">
    <source>
        <dbReference type="EMBL" id="MCH7396727.1"/>
    </source>
</evidence>
<keyword evidence="1" id="KW-0645">Protease</keyword>
<evidence type="ECO:0000313" key="2">
    <source>
        <dbReference type="Proteomes" id="UP001165488"/>
    </source>
</evidence>
<dbReference type="InterPro" id="IPR009003">
    <property type="entry name" value="Peptidase_S1_PA"/>
</dbReference>
<dbReference type="EMBL" id="JAKZGS010000001">
    <property type="protein sequence ID" value="MCH7396727.1"/>
    <property type="molecule type" value="Genomic_DNA"/>
</dbReference>
<dbReference type="GO" id="GO:0008233">
    <property type="term" value="F:peptidase activity"/>
    <property type="evidence" value="ECO:0007669"/>
    <property type="project" value="UniProtKB-KW"/>
</dbReference>
<comment type="caution">
    <text evidence="1">The sequence shown here is derived from an EMBL/GenBank/DDBJ whole genome shotgun (WGS) entry which is preliminary data.</text>
</comment>